<reference evidence="1" key="1">
    <citation type="journal article" date="2018" name="Nat. Commun.">
        <title>Diversity and evolution of the emerging Pandoraviridae family.</title>
        <authorList>
            <person name="Legendre M."/>
            <person name="Fabre E."/>
            <person name="Poirot O."/>
            <person name="Jeudy S."/>
            <person name="Lartigue A."/>
            <person name="Alempic J.M."/>
            <person name="Beucher L."/>
            <person name="Philippe N."/>
            <person name="Bertaux L."/>
            <person name="Christo-Foroux E."/>
            <person name="Labadie K."/>
            <person name="Coute Y."/>
            <person name="Abergel C."/>
            <person name="Claverie J.M."/>
        </authorList>
    </citation>
    <scope>NUCLEOTIDE SEQUENCE [LARGE SCALE GENOMIC DNA]</scope>
    <source>
        <strain evidence="1">Quercus</strain>
    </source>
</reference>
<sequence>MDPFFGVRPATAPFGPRTMAPRLGAAGAPTAVPFAASTATAPARTALTMRSQPSQTLTATDPLEAAYRFLAADSALAAAEILDTPWPGTWGEPVAKDILVGPRGGPFYIKTHPDGSETKVYLKKKQRQDCKDGVLIGAGTTCPAANITGYRERGTTHAEKAARTAVTFMGVRQERQQQRWGRAPS</sequence>
<dbReference type="GeneID" id="36843933"/>
<protein>
    <submittedName>
        <fullName evidence="1">Uncharacterized protein</fullName>
    </submittedName>
</protein>
<name>A0A2U7U8T1_9VIRU</name>
<organism evidence="1">
    <name type="scientific">Pandoravirus quercus</name>
    <dbReference type="NCBI Taxonomy" id="2107709"/>
    <lineage>
        <taxon>Viruses</taxon>
        <taxon>Pandoravirus</taxon>
    </lineage>
</organism>
<gene>
    <name evidence="1" type="ORF">pqer_cds_370</name>
</gene>
<dbReference type="RefSeq" id="YP_009483061.1">
    <property type="nucleotide sequence ID" value="NC_037667.1"/>
</dbReference>
<dbReference type="EMBL" id="MG011689">
    <property type="protein sequence ID" value="AVK74792.1"/>
    <property type="molecule type" value="Genomic_DNA"/>
</dbReference>
<evidence type="ECO:0000313" key="1">
    <source>
        <dbReference type="EMBL" id="AVK74792.1"/>
    </source>
</evidence>
<proteinExistence type="predicted"/>
<accession>A0A2U7U8T1</accession>
<dbReference type="KEGG" id="vg:36843933"/>
<dbReference type="Proteomes" id="UP000248852">
    <property type="component" value="Segment"/>
</dbReference>